<dbReference type="InterPro" id="IPR050655">
    <property type="entry name" value="Plant_B3_domain"/>
</dbReference>
<evidence type="ECO:0000256" key="5">
    <source>
        <dbReference type="ARBA" id="ARBA00023242"/>
    </source>
</evidence>
<dbReference type="PANTHER" id="PTHR31920:SF51">
    <property type="entry name" value="BINDING PROTEIN, PUTATIVE-RELATED"/>
    <property type="match status" value="1"/>
</dbReference>
<keyword evidence="5" id="KW-0539">Nucleus</keyword>
<sequence>MQGIPKTFVKKFGDELSTVATLTVPNGRVWKVELMKDERKFWFRYGWHDFVEYHSITTGYFLVFRYGKNSNFHVLIFNMSACEIQYPYYCVGQKNDNNKSTPHQNAIEDEDSIEIIGSVSKPPAFECGKSTASLDSLKFKRGNETRSKRCKIEEVEIDKSDSITSESELKKVAYKVGKHASNEANKRTKFDEHDLFAILQEMGISVKLNFKDTAAQEKERAMAAARLLRPKNPSFMVVLQHRNILKGLYVPSHFTQKHLIGRDAEFIKIQDHDGREWYMKLSFAGRSGSGGCDIAHGWTAFSKDKNLKNGDICIFELIREKKNIVLKVSVYHSSTSIL</sequence>
<evidence type="ECO:0000256" key="4">
    <source>
        <dbReference type="ARBA" id="ARBA00023163"/>
    </source>
</evidence>
<evidence type="ECO:0000313" key="8">
    <source>
        <dbReference type="Proteomes" id="UP000827721"/>
    </source>
</evidence>
<dbReference type="InterPro" id="IPR003340">
    <property type="entry name" value="B3_DNA-bd"/>
</dbReference>
<feature type="domain" description="TF-B3" evidence="6">
    <location>
        <begin position="1"/>
        <end position="80"/>
    </location>
</feature>
<dbReference type="InterPro" id="IPR015300">
    <property type="entry name" value="DNA-bd_pseudobarrel_sf"/>
</dbReference>
<dbReference type="SUPFAM" id="SSF101936">
    <property type="entry name" value="DNA-binding pseudobarrel domain"/>
    <property type="match status" value="2"/>
</dbReference>
<evidence type="ECO:0000256" key="3">
    <source>
        <dbReference type="ARBA" id="ARBA00023125"/>
    </source>
</evidence>
<name>A0ABQ8IET7_9ROSI</name>
<evidence type="ECO:0000259" key="6">
    <source>
        <dbReference type="PROSITE" id="PS50863"/>
    </source>
</evidence>
<reference evidence="7 8" key="1">
    <citation type="submission" date="2021-02" db="EMBL/GenBank/DDBJ databases">
        <title>Plant Genome Project.</title>
        <authorList>
            <person name="Zhang R.-G."/>
        </authorList>
    </citation>
    <scope>NUCLEOTIDE SEQUENCE [LARGE SCALE GENOMIC DNA]</scope>
    <source>
        <tissue evidence="7">Leaves</tissue>
    </source>
</reference>
<organism evidence="7 8">
    <name type="scientific">Xanthoceras sorbifolium</name>
    <dbReference type="NCBI Taxonomy" id="99658"/>
    <lineage>
        <taxon>Eukaryota</taxon>
        <taxon>Viridiplantae</taxon>
        <taxon>Streptophyta</taxon>
        <taxon>Embryophyta</taxon>
        <taxon>Tracheophyta</taxon>
        <taxon>Spermatophyta</taxon>
        <taxon>Magnoliopsida</taxon>
        <taxon>eudicotyledons</taxon>
        <taxon>Gunneridae</taxon>
        <taxon>Pentapetalae</taxon>
        <taxon>rosids</taxon>
        <taxon>malvids</taxon>
        <taxon>Sapindales</taxon>
        <taxon>Sapindaceae</taxon>
        <taxon>Xanthoceroideae</taxon>
        <taxon>Xanthoceras</taxon>
    </lineage>
</organism>
<gene>
    <name evidence="7" type="ORF">JRO89_XS02G0058100</name>
</gene>
<protein>
    <recommendedName>
        <fullName evidence="6">TF-B3 domain-containing protein</fullName>
    </recommendedName>
</protein>
<evidence type="ECO:0000313" key="7">
    <source>
        <dbReference type="EMBL" id="KAH7575177.1"/>
    </source>
</evidence>
<dbReference type="SMART" id="SM01019">
    <property type="entry name" value="B3"/>
    <property type="match status" value="2"/>
</dbReference>
<accession>A0ABQ8IET7</accession>
<comment type="subcellular location">
    <subcellularLocation>
        <location evidence="1">Nucleus</location>
    </subcellularLocation>
</comment>
<comment type="caution">
    <text evidence="7">The sequence shown here is derived from an EMBL/GenBank/DDBJ whole genome shotgun (WGS) entry which is preliminary data.</text>
</comment>
<dbReference type="Proteomes" id="UP000827721">
    <property type="component" value="Unassembled WGS sequence"/>
</dbReference>
<feature type="domain" description="TF-B3" evidence="6">
    <location>
        <begin position="233"/>
        <end position="334"/>
    </location>
</feature>
<keyword evidence="3" id="KW-0238">DNA-binding</keyword>
<dbReference type="Pfam" id="PF02362">
    <property type="entry name" value="B3"/>
    <property type="match status" value="2"/>
</dbReference>
<keyword evidence="8" id="KW-1185">Reference proteome</keyword>
<dbReference type="PANTHER" id="PTHR31920">
    <property type="entry name" value="B3 DOMAIN-CONTAINING"/>
    <property type="match status" value="1"/>
</dbReference>
<proteinExistence type="predicted"/>
<keyword evidence="2" id="KW-0805">Transcription regulation</keyword>
<dbReference type="CDD" id="cd10017">
    <property type="entry name" value="B3_DNA"/>
    <property type="match status" value="2"/>
</dbReference>
<evidence type="ECO:0000256" key="1">
    <source>
        <dbReference type="ARBA" id="ARBA00004123"/>
    </source>
</evidence>
<dbReference type="Gene3D" id="2.40.330.10">
    <property type="entry name" value="DNA-binding pseudobarrel domain"/>
    <property type="match status" value="2"/>
</dbReference>
<keyword evidence="4" id="KW-0804">Transcription</keyword>
<dbReference type="PROSITE" id="PS50863">
    <property type="entry name" value="B3"/>
    <property type="match status" value="2"/>
</dbReference>
<dbReference type="EMBL" id="JAFEMO010000002">
    <property type="protein sequence ID" value="KAH7575177.1"/>
    <property type="molecule type" value="Genomic_DNA"/>
</dbReference>
<evidence type="ECO:0000256" key="2">
    <source>
        <dbReference type="ARBA" id="ARBA00023015"/>
    </source>
</evidence>